<keyword evidence="3" id="KW-1185">Reference proteome</keyword>
<dbReference type="RefSeq" id="XP_025584321.1">
    <property type="nucleotide sequence ID" value="XM_025733413.1"/>
</dbReference>
<evidence type="ECO:0000256" key="1">
    <source>
        <dbReference type="SAM" id="MobiDB-lite"/>
    </source>
</evidence>
<organism evidence="2 3">
    <name type="scientific">Fusarium venenatum</name>
    <dbReference type="NCBI Taxonomy" id="56646"/>
    <lineage>
        <taxon>Eukaryota</taxon>
        <taxon>Fungi</taxon>
        <taxon>Dikarya</taxon>
        <taxon>Ascomycota</taxon>
        <taxon>Pezizomycotina</taxon>
        <taxon>Sordariomycetes</taxon>
        <taxon>Hypocreomycetidae</taxon>
        <taxon>Hypocreales</taxon>
        <taxon>Nectriaceae</taxon>
        <taxon>Fusarium</taxon>
    </lineage>
</organism>
<feature type="compositionally biased region" description="Polar residues" evidence="1">
    <location>
        <begin position="25"/>
        <end position="35"/>
    </location>
</feature>
<reference evidence="3" key="1">
    <citation type="submission" date="2014-10" db="EMBL/GenBank/DDBJ databases">
        <authorList>
            <person name="King R."/>
        </authorList>
    </citation>
    <scope>NUCLEOTIDE SEQUENCE [LARGE SCALE GENOMIC DNA]</scope>
    <source>
        <strain evidence="3">A3/5</strain>
    </source>
</reference>
<evidence type="ECO:0000313" key="3">
    <source>
        <dbReference type="Proteomes" id="UP000245910"/>
    </source>
</evidence>
<dbReference type="GeneID" id="37256676"/>
<accession>A0A2L2T684</accession>
<evidence type="ECO:0000313" key="2">
    <source>
        <dbReference type="EMBL" id="CEI60601.1"/>
    </source>
</evidence>
<dbReference type="AlphaFoldDB" id="A0A2L2T684"/>
<dbReference type="EMBL" id="LN649230">
    <property type="protein sequence ID" value="CEI60601.1"/>
    <property type="molecule type" value="Genomic_DNA"/>
</dbReference>
<feature type="region of interest" description="Disordered" evidence="1">
    <location>
        <begin position="1"/>
        <end position="35"/>
    </location>
</feature>
<protein>
    <submittedName>
        <fullName evidence="2">Uncharacterized protein</fullName>
    </submittedName>
</protein>
<name>A0A2L2T684_9HYPO</name>
<dbReference type="Proteomes" id="UP000245910">
    <property type="component" value="Chromosome II"/>
</dbReference>
<feature type="compositionally biased region" description="Low complexity" evidence="1">
    <location>
        <begin position="1"/>
        <end position="16"/>
    </location>
</feature>
<proteinExistence type="predicted"/>
<dbReference type="KEGG" id="fvn:FVRRES_05037"/>
<dbReference type="OrthoDB" id="5096893at2759"/>
<sequence>METSSSTSTRSLTRTSGPPFPGDFINNTAQPDQNLRTPVQFDHTDLLVELDNRPGDSKGITHNTVIPGSLALTPESVASQLNSQNSNLTFATEVTDIGISGVDEGGLIGGPRSAVYKAHPNIPTALEELPFGSSSDFWNAFDPEGMSPAEFERHMEDIAREIQRRAPPPPLDLNSGQGGYSARLTFANGYTSREIVVYNGGLKYNFVSQSYLNKLRTASGQPPCFIPGPPTYEEVLTPDGTSAPIRYLVFADLQWESPNLPFPSGPQCFVPYRGNGGIHDARLVLGRSWFNGIEEQALNRI</sequence>